<dbReference type="RefSeq" id="XP_040689162.1">
    <property type="nucleotide sequence ID" value="XM_040833093.1"/>
</dbReference>
<dbReference type="GeneID" id="63748941"/>
<dbReference type="EMBL" id="KV878212">
    <property type="protein sequence ID" value="OJJ35486.1"/>
    <property type="molecule type" value="Genomic_DNA"/>
</dbReference>
<reference evidence="3" key="1">
    <citation type="journal article" date="2017" name="Genome Biol.">
        <title>Comparative genomics reveals high biological diversity and specific adaptations in the industrially and medically important fungal genus Aspergillus.</title>
        <authorList>
            <person name="de Vries R.P."/>
            <person name="Riley R."/>
            <person name="Wiebenga A."/>
            <person name="Aguilar-Osorio G."/>
            <person name="Amillis S."/>
            <person name="Uchima C.A."/>
            <person name="Anderluh G."/>
            <person name="Asadollahi M."/>
            <person name="Askin M."/>
            <person name="Barry K."/>
            <person name="Battaglia E."/>
            <person name="Bayram O."/>
            <person name="Benocci T."/>
            <person name="Braus-Stromeyer S.A."/>
            <person name="Caldana C."/>
            <person name="Canovas D."/>
            <person name="Cerqueira G.C."/>
            <person name="Chen F."/>
            <person name="Chen W."/>
            <person name="Choi C."/>
            <person name="Clum A."/>
            <person name="Dos Santos R.A."/>
            <person name="Damasio A.R."/>
            <person name="Diallinas G."/>
            <person name="Emri T."/>
            <person name="Fekete E."/>
            <person name="Flipphi M."/>
            <person name="Freyberg S."/>
            <person name="Gallo A."/>
            <person name="Gournas C."/>
            <person name="Habgood R."/>
            <person name="Hainaut M."/>
            <person name="Harispe M.L."/>
            <person name="Henrissat B."/>
            <person name="Hilden K.S."/>
            <person name="Hope R."/>
            <person name="Hossain A."/>
            <person name="Karabika E."/>
            <person name="Karaffa L."/>
            <person name="Karanyi Z."/>
            <person name="Krasevec N."/>
            <person name="Kuo A."/>
            <person name="Kusch H."/>
            <person name="LaButti K."/>
            <person name="Lagendijk E.L."/>
            <person name="Lapidus A."/>
            <person name="Levasseur A."/>
            <person name="Lindquist E."/>
            <person name="Lipzen A."/>
            <person name="Logrieco A.F."/>
            <person name="MacCabe A."/>
            <person name="Maekelae M.R."/>
            <person name="Malavazi I."/>
            <person name="Melin P."/>
            <person name="Meyer V."/>
            <person name="Mielnichuk N."/>
            <person name="Miskei M."/>
            <person name="Molnar A.P."/>
            <person name="Mule G."/>
            <person name="Ngan C.Y."/>
            <person name="Orejas M."/>
            <person name="Orosz E."/>
            <person name="Ouedraogo J.P."/>
            <person name="Overkamp K.M."/>
            <person name="Park H.-S."/>
            <person name="Perrone G."/>
            <person name="Piumi F."/>
            <person name="Punt P.J."/>
            <person name="Ram A.F."/>
            <person name="Ramon A."/>
            <person name="Rauscher S."/>
            <person name="Record E."/>
            <person name="Riano-Pachon D.M."/>
            <person name="Robert V."/>
            <person name="Roehrig J."/>
            <person name="Ruller R."/>
            <person name="Salamov A."/>
            <person name="Salih N.S."/>
            <person name="Samson R.A."/>
            <person name="Sandor E."/>
            <person name="Sanguinetti M."/>
            <person name="Schuetze T."/>
            <person name="Sepcic K."/>
            <person name="Shelest E."/>
            <person name="Sherlock G."/>
            <person name="Sophianopoulou V."/>
            <person name="Squina F.M."/>
            <person name="Sun H."/>
            <person name="Susca A."/>
            <person name="Todd R.B."/>
            <person name="Tsang A."/>
            <person name="Unkles S.E."/>
            <person name="van de Wiele N."/>
            <person name="van Rossen-Uffink D."/>
            <person name="Oliveira J.V."/>
            <person name="Vesth T.C."/>
            <person name="Visser J."/>
            <person name="Yu J.-H."/>
            <person name="Zhou M."/>
            <person name="Andersen M.R."/>
            <person name="Archer D.B."/>
            <person name="Baker S.E."/>
            <person name="Benoit I."/>
            <person name="Brakhage A.A."/>
            <person name="Braus G.H."/>
            <person name="Fischer R."/>
            <person name="Frisvad J.C."/>
            <person name="Goldman G.H."/>
            <person name="Houbraken J."/>
            <person name="Oakley B."/>
            <person name="Pocsi I."/>
            <person name="Scazzocchio C."/>
            <person name="Seiboth B."/>
            <person name="vanKuyk P.A."/>
            <person name="Wortman J."/>
            <person name="Dyer P.S."/>
            <person name="Grigoriev I.V."/>
        </authorList>
    </citation>
    <scope>NUCLEOTIDE SEQUENCE [LARGE SCALE GENOMIC DNA]</scope>
    <source>
        <strain evidence="3">DTO 134E9</strain>
    </source>
</reference>
<evidence type="ECO:0000313" key="3">
    <source>
        <dbReference type="Proteomes" id="UP000184383"/>
    </source>
</evidence>
<feature type="compositionally biased region" description="Polar residues" evidence="1">
    <location>
        <begin position="40"/>
        <end position="67"/>
    </location>
</feature>
<sequence>MTTTTTSPSPPEAQKMPSPPPKKQTLLVPSKRPLHPPTKSKPTVINPSSVPADIQLSSSRETPSNAGIKTVEVDLSKAPQPFLDPDVWEKMRGLGRGEGEGEGEGRMRGQEEFGEMAVKGRKAVRKMR</sequence>
<evidence type="ECO:0000313" key="2">
    <source>
        <dbReference type="EMBL" id="OJJ35486.1"/>
    </source>
</evidence>
<organism evidence="2 3">
    <name type="scientific">Aspergillus wentii DTO 134E9</name>
    <dbReference type="NCBI Taxonomy" id="1073089"/>
    <lineage>
        <taxon>Eukaryota</taxon>
        <taxon>Fungi</taxon>
        <taxon>Dikarya</taxon>
        <taxon>Ascomycota</taxon>
        <taxon>Pezizomycotina</taxon>
        <taxon>Eurotiomycetes</taxon>
        <taxon>Eurotiomycetidae</taxon>
        <taxon>Eurotiales</taxon>
        <taxon>Aspergillaceae</taxon>
        <taxon>Aspergillus</taxon>
        <taxon>Aspergillus subgen. Cremei</taxon>
    </lineage>
</organism>
<feature type="region of interest" description="Disordered" evidence="1">
    <location>
        <begin position="1"/>
        <end position="128"/>
    </location>
</feature>
<feature type="compositionally biased region" description="Basic residues" evidence="1">
    <location>
        <begin position="119"/>
        <end position="128"/>
    </location>
</feature>
<dbReference type="VEuPathDB" id="FungiDB:ASPWEDRAFT_28118"/>
<keyword evidence="3" id="KW-1185">Reference proteome</keyword>
<feature type="compositionally biased region" description="Basic and acidic residues" evidence="1">
    <location>
        <begin position="87"/>
        <end position="111"/>
    </location>
</feature>
<proteinExistence type="predicted"/>
<dbReference type="AlphaFoldDB" id="A0A1L9RKM9"/>
<dbReference type="Proteomes" id="UP000184383">
    <property type="component" value="Unassembled WGS sequence"/>
</dbReference>
<name>A0A1L9RKM9_ASPWE</name>
<gene>
    <name evidence="2" type="ORF">ASPWEDRAFT_28118</name>
</gene>
<accession>A0A1L9RKM9</accession>
<protein>
    <submittedName>
        <fullName evidence="2">Uncharacterized protein</fullName>
    </submittedName>
</protein>
<evidence type="ECO:0000256" key="1">
    <source>
        <dbReference type="SAM" id="MobiDB-lite"/>
    </source>
</evidence>